<gene>
    <name evidence="1" type="ORF">AWT59_0436</name>
</gene>
<reference evidence="1 2" key="1">
    <citation type="submission" date="2016-02" db="EMBL/GenBank/DDBJ databases">
        <authorList>
            <person name="Wen L."/>
            <person name="He K."/>
            <person name="Yang H."/>
        </authorList>
    </citation>
    <scope>NUCLEOTIDE SEQUENCE [LARGE SCALE GENOMIC DNA]</scope>
    <source>
        <strain evidence="1">ShG14-8</strain>
    </source>
</reference>
<protein>
    <submittedName>
        <fullName evidence="1">Uncharacterized protein</fullName>
    </submittedName>
</protein>
<reference evidence="1 2" key="2">
    <citation type="submission" date="2016-03" db="EMBL/GenBank/DDBJ databases">
        <title>New uncultured bacterium of the family Gallionellaceae from acid mine drainage: description and reconstruction of genome based on metagenomic analysis of microbial community.</title>
        <authorList>
            <person name="Kadnikov V."/>
            <person name="Ivasenko D."/>
            <person name="Beletsky A."/>
            <person name="Mardanov A."/>
            <person name="Danilova E."/>
            <person name="Pimenov N."/>
            <person name="Karnachuk O."/>
            <person name="Ravin N."/>
        </authorList>
    </citation>
    <scope>NUCLEOTIDE SEQUENCE [LARGE SCALE GENOMIC DNA]</scope>
    <source>
        <strain evidence="1">ShG14-8</strain>
    </source>
</reference>
<name>A0A139BWT3_9PROT</name>
<dbReference type="AlphaFoldDB" id="A0A139BWT3"/>
<accession>A0A139BWT3</accession>
<dbReference type="Proteomes" id="UP000070578">
    <property type="component" value="Unassembled WGS sequence"/>
</dbReference>
<proteinExistence type="predicted"/>
<organism evidence="1 2">
    <name type="scientific">Candidatus Gallionella acididurans</name>
    <dbReference type="NCBI Taxonomy" id="1796491"/>
    <lineage>
        <taxon>Bacteria</taxon>
        <taxon>Pseudomonadati</taxon>
        <taxon>Pseudomonadota</taxon>
        <taxon>Betaproteobacteria</taxon>
        <taxon>Nitrosomonadales</taxon>
        <taxon>Gallionellaceae</taxon>
        <taxon>Gallionella</taxon>
    </lineage>
</organism>
<dbReference type="EMBL" id="LSLI01000006">
    <property type="protein sequence ID" value="KXS33410.1"/>
    <property type="molecule type" value="Genomic_DNA"/>
</dbReference>
<evidence type="ECO:0000313" key="2">
    <source>
        <dbReference type="Proteomes" id="UP000070578"/>
    </source>
</evidence>
<sequence>MRPPAIHGIKLAGIARLAWYDIKLREIHKQIWLGDVSVNFKKRLSMAAESLVALCMVAILAVACNGGGTQAVPAYTVSAGAGEVLQLTVDIGNMIYSYSVLDTSYAASGVSVGQNSTGTLLGSNPDGTYNVGPSLDGFIQGGKVMLLGGELAGHLAIPLIAGSVNVPVIGISYPAPNLVFIAGVYNYQGFSCKALGMANASTPACASQYGTMTIAVLNPVNPTSAIYTTCVGGDITNQNATTGHPCTGGTLTGTIQPTSLATPGVYNVLDAGNNHIGWFFAFTALNGQNVGVIDHDDSKTPAYGHTVLSAYTPLTTGAGDGSYYVNNNEGQESWVTLATTLNANNYWFVGPLPWNTSTAQSGVQGTFTPNSPWTGLSTYSLSSTPAVSGVAMVTGTGVYTQTESDKPELFSVGVR</sequence>
<comment type="caution">
    <text evidence="1">The sequence shown here is derived from an EMBL/GenBank/DDBJ whole genome shotgun (WGS) entry which is preliminary data.</text>
</comment>
<evidence type="ECO:0000313" key="1">
    <source>
        <dbReference type="EMBL" id="KXS33410.1"/>
    </source>
</evidence>